<protein>
    <submittedName>
        <fullName evidence="2">Uncharacterized protein</fullName>
    </submittedName>
</protein>
<sequence>MVRNYQPKTHRKPADRNLRVRFIKREQIDAEQVAEVLIRVALREAGTGSPEGQAGAQLRQLFSPER</sequence>
<dbReference type="RefSeq" id="WP_073185989.1">
    <property type="nucleotide sequence ID" value="NZ_FQZG01000007.1"/>
</dbReference>
<proteinExistence type="predicted"/>
<accession>A0A1M6BQ71</accession>
<organism evidence="2 3">
    <name type="scientific">Tessaracoccus bendigoensis DSM 12906</name>
    <dbReference type="NCBI Taxonomy" id="1123357"/>
    <lineage>
        <taxon>Bacteria</taxon>
        <taxon>Bacillati</taxon>
        <taxon>Actinomycetota</taxon>
        <taxon>Actinomycetes</taxon>
        <taxon>Propionibacteriales</taxon>
        <taxon>Propionibacteriaceae</taxon>
        <taxon>Tessaracoccus</taxon>
    </lineage>
</organism>
<evidence type="ECO:0000313" key="2">
    <source>
        <dbReference type="EMBL" id="SHI50905.1"/>
    </source>
</evidence>
<gene>
    <name evidence="2" type="ORF">SAMN02745244_00511</name>
</gene>
<name>A0A1M6BQ71_9ACTN</name>
<dbReference type="AlphaFoldDB" id="A0A1M6BQ71"/>
<reference evidence="2 3" key="1">
    <citation type="submission" date="2016-11" db="EMBL/GenBank/DDBJ databases">
        <authorList>
            <person name="Jaros S."/>
            <person name="Januszkiewicz K."/>
            <person name="Wedrychowicz H."/>
        </authorList>
    </citation>
    <scope>NUCLEOTIDE SEQUENCE [LARGE SCALE GENOMIC DNA]</scope>
    <source>
        <strain evidence="2 3">DSM 12906</strain>
    </source>
</reference>
<keyword evidence="3" id="KW-1185">Reference proteome</keyword>
<dbReference type="STRING" id="1123357.SAMN02745244_00511"/>
<dbReference type="Proteomes" id="UP000184512">
    <property type="component" value="Unassembled WGS sequence"/>
</dbReference>
<evidence type="ECO:0000256" key="1">
    <source>
        <dbReference type="SAM" id="MobiDB-lite"/>
    </source>
</evidence>
<dbReference type="EMBL" id="FQZG01000007">
    <property type="protein sequence ID" value="SHI50905.1"/>
    <property type="molecule type" value="Genomic_DNA"/>
</dbReference>
<feature type="region of interest" description="Disordered" evidence="1">
    <location>
        <begin position="46"/>
        <end position="66"/>
    </location>
</feature>
<evidence type="ECO:0000313" key="3">
    <source>
        <dbReference type="Proteomes" id="UP000184512"/>
    </source>
</evidence>
<dbReference type="OrthoDB" id="4794433at2"/>